<evidence type="ECO:0000313" key="4">
    <source>
        <dbReference type="Proteomes" id="UP000263517"/>
    </source>
</evidence>
<protein>
    <recommendedName>
        <fullName evidence="2">Terminase large subunit gp17-like C-terminal domain-containing protein</fullName>
    </recommendedName>
</protein>
<dbReference type="Gene3D" id="3.40.50.300">
    <property type="entry name" value="P-loop containing nucleotide triphosphate hydrolases"/>
    <property type="match status" value="1"/>
</dbReference>
<reference evidence="3 4" key="1">
    <citation type="journal article" date="2018" name="Nat. Biotechnol.">
        <title>A standardized bacterial taxonomy based on genome phylogeny substantially revises the tree of life.</title>
        <authorList>
            <person name="Parks D.H."/>
            <person name="Chuvochina M."/>
            <person name="Waite D.W."/>
            <person name="Rinke C."/>
            <person name="Skarshewski A."/>
            <person name="Chaumeil P.A."/>
            <person name="Hugenholtz P."/>
        </authorList>
    </citation>
    <scope>NUCLEOTIDE SEQUENCE [LARGE SCALE GENOMIC DNA]</scope>
    <source>
        <strain evidence="3">UBA11978</strain>
    </source>
</reference>
<evidence type="ECO:0000259" key="2">
    <source>
        <dbReference type="Pfam" id="PF17289"/>
    </source>
</evidence>
<keyword evidence="1" id="KW-1188">Viral release from host cell</keyword>
<name>A0A350P7U8_9ALTE</name>
<organism evidence="3 4">
    <name type="scientific">Alteromonas australica</name>
    <dbReference type="NCBI Taxonomy" id="589873"/>
    <lineage>
        <taxon>Bacteria</taxon>
        <taxon>Pseudomonadati</taxon>
        <taxon>Pseudomonadota</taxon>
        <taxon>Gammaproteobacteria</taxon>
        <taxon>Alteromonadales</taxon>
        <taxon>Alteromonadaceae</taxon>
        <taxon>Alteromonas/Salinimonas group</taxon>
        <taxon>Alteromonas</taxon>
    </lineage>
</organism>
<comment type="caution">
    <text evidence="3">The sequence shown here is derived from an EMBL/GenBank/DDBJ whole genome shotgun (WGS) entry which is preliminary data.</text>
</comment>
<gene>
    <name evidence="3" type="ORF">DCW74_16730</name>
</gene>
<dbReference type="Pfam" id="PF17289">
    <property type="entry name" value="Terminase_6C"/>
    <property type="match status" value="1"/>
</dbReference>
<evidence type="ECO:0000313" key="3">
    <source>
        <dbReference type="EMBL" id="HAW77365.1"/>
    </source>
</evidence>
<dbReference type="Proteomes" id="UP000263517">
    <property type="component" value="Unassembled WGS sequence"/>
</dbReference>
<dbReference type="EMBL" id="DNAN01000587">
    <property type="protein sequence ID" value="HAW77365.1"/>
    <property type="molecule type" value="Genomic_DNA"/>
</dbReference>
<accession>A0A350P7U8</accession>
<proteinExistence type="predicted"/>
<dbReference type="InterPro" id="IPR035421">
    <property type="entry name" value="Terminase_6C"/>
</dbReference>
<feature type="domain" description="Terminase large subunit gp17-like C-terminal" evidence="2">
    <location>
        <begin position="333"/>
        <end position="496"/>
    </location>
</feature>
<evidence type="ECO:0000256" key="1">
    <source>
        <dbReference type="ARBA" id="ARBA00022612"/>
    </source>
</evidence>
<dbReference type="AlphaFoldDB" id="A0A350P7U8"/>
<sequence length="510" mass="58271">MPSPSNLHLAYRRNAKASAAKHRFRKSDQEEIFQKARDDFGFFCAYVADKPPAPHHMDWHRQLVTNEDTNCLTKIAGPNIDLLGPRGSAKSTVLGLFTAWAIGIHTTAKKPLQILYLSYTVDIARSKSATIKRIIETKKYQEVFPRVRLLKNATSNEYWSIDHKFAGIDTTGEEQFTLCAAGLKGSVTSKRSQLVIIDDPVKSAADIGNPDIRKMMRDNWNAVIAPTMFEGGRAICLGTRYRHDDIHATTFCPQNNWTQIVLSAILNNPETGDEESYWPEMWSLDYLKEKKRQAPIAFSFQYMNKIVRQNELSLAPELLVKAEIATEFDCLGVGVDLSAGVKEKNDYTVMVLGGRLGDKIHIIDYRRLRVMGNLEKLDAMKELLHDWSIIGQQADGLWFPTYNTCDIWSEAVQYQASLEADFKRVCLNQENLYNLIWHPVKGFRADKLARFRGIMGMFEDRKIIFNRYRNFTNMFEELTNFGVSSHDDCVDALVWLVTGLMKRGQLQLDY</sequence>
<dbReference type="InterPro" id="IPR027417">
    <property type="entry name" value="P-loop_NTPase"/>
</dbReference>